<sequence>MSERDSFIQPFKTRLFEIFNASSSGQDPYRQAMYQRQQRRKKNGQDGEQESWEQESQNFFDDFISLDEEKITHGLSQAQARKAFDRKFRTSSHRDEIARELELLQDTLATEGISPEVTAQKLEWVTQFLADFNHLVKTRLPALTGKFDLFSLPVLKRLKEWGFQTRTLQNLVWFRCMYYLQQEVLDNPEAYLHVQLTLNYLDIPQRHTELQRFIERHLIDLESCRALIHQTLHYLEQNMRLFEAFVNELHLLSVQAQPYYLKAIGRPYLNLEKRLGRKHLENRYLRLRAQLFEVQRQIRHLDKTQSSLSHFLSEKAELLHEWSGMEASLCSLLSLTAPNPLNPEAENFEQTLYRLGIPAAQEKSIQFSLEDLVQILEQAEQERIAGQDTPSEVFISPLTQRQLQSIKEQDLATLEKWALYKSQQILLFQKGAIRALLQACQESRQLLP</sequence>
<accession>A0A2M7G5Z0</accession>
<organism evidence="2 3">
    <name type="scientific">bacterium (Candidatus Blackallbacteria) CG17_big_fil_post_rev_8_21_14_2_50_48_46</name>
    <dbReference type="NCBI Taxonomy" id="2014261"/>
    <lineage>
        <taxon>Bacteria</taxon>
        <taxon>Candidatus Blackallbacteria</taxon>
    </lineage>
</organism>
<feature type="region of interest" description="Disordered" evidence="1">
    <location>
        <begin position="24"/>
        <end position="52"/>
    </location>
</feature>
<evidence type="ECO:0000313" key="3">
    <source>
        <dbReference type="Proteomes" id="UP000231019"/>
    </source>
</evidence>
<dbReference type="AlphaFoldDB" id="A0A2M7G5Z0"/>
<dbReference type="EMBL" id="PFFQ01000023">
    <property type="protein sequence ID" value="PIW17431.1"/>
    <property type="molecule type" value="Genomic_DNA"/>
</dbReference>
<evidence type="ECO:0000313" key="2">
    <source>
        <dbReference type="EMBL" id="PIW17431.1"/>
    </source>
</evidence>
<comment type="caution">
    <text evidence="2">The sequence shown here is derived from an EMBL/GenBank/DDBJ whole genome shotgun (WGS) entry which is preliminary data.</text>
</comment>
<protein>
    <submittedName>
        <fullName evidence="2">Uncharacterized protein</fullName>
    </submittedName>
</protein>
<dbReference type="Proteomes" id="UP000231019">
    <property type="component" value="Unassembled WGS sequence"/>
</dbReference>
<gene>
    <name evidence="2" type="ORF">COW36_08000</name>
</gene>
<reference evidence="2 3" key="1">
    <citation type="submission" date="2017-09" db="EMBL/GenBank/DDBJ databases">
        <title>Depth-based differentiation of microbial function through sediment-hosted aquifers and enrichment of novel symbionts in the deep terrestrial subsurface.</title>
        <authorList>
            <person name="Probst A.J."/>
            <person name="Ladd B."/>
            <person name="Jarett J.K."/>
            <person name="Geller-Mcgrath D.E."/>
            <person name="Sieber C.M."/>
            <person name="Emerson J.B."/>
            <person name="Anantharaman K."/>
            <person name="Thomas B.C."/>
            <person name="Malmstrom R."/>
            <person name="Stieglmeier M."/>
            <person name="Klingl A."/>
            <person name="Woyke T."/>
            <person name="Ryan C.M."/>
            <person name="Banfield J.F."/>
        </authorList>
    </citation>
    <scope>NUCLEOTIDE SEQUENCE [LARGE SCALE GENOMIC DNA]</scope>
    <source>
        <strain evidence="2">CG17_big_fil_post_rev_8_21_14_2_50_48_46</strain>
    </source>
</reference>
<name>A0A2M7G5Z0_9BACT</name>
<evidence type="ECO:0000256" key="1">
    <source>
        <dbReference type="SAM" id="MobiDB-lite"/>
    </source>
</evidence>
<proteinExistence type="predicted"/>